<name>A0A2H0XE72_UNCKA</name>
<evidence type="ECO:0008006" key="3">
    <source>
        <dbReference type="Google" id="ProtNLM"/>
    </source>
</evidence>
<evidence type="ECO:0000313" key="1">
    <source>
        <dbReference type="EMBL" id="PIS23182.1"/>
    </source>
</evidence>
<protein>
    <recommendedName>
        <fullName evidence="3">Diacylglycerol glucosyltransferase N-terminal domain-containing protein</fullName>
    </recommendedName>
</protein>
<evidence type="ECO:0000313" key="2">
    <source>
        <dbReference type="Proteomes" id="UP000230340"/>
    </source>
</evidence>
<proteinExistence type="predicted"/>
<dbReference type="EMBL" id="PEYT01000009">
    <property type="protein sequence ID" value="PIS23182.1"/>
    <property type="molecule type" value="Genomic_DNA"/>
</dbReference>
<gene>
    <name evidence="1" type="ORF">COT49_01330</name>
</gene>
<organism evidence="1 2">
    <name type="scientific">candidate division WWE3 bacterium CG08_land_8_20_14_0_20_40_13</name>
    <dbReference type="NCBI Taxonomy" id="1975084"/>
    <lineage>
        <taxon>Bacteria</taxon>
        <taxon>Katanobacteria</taxon>
    </lineage>
</organism>
<comment type="caution">
    <text evidence="1">The sequence shown here is derived from an EMBL/GenBank/DDBJ whole genome shotgun (WGS) entry which is preliminary data.</text>
</comment>
<sequence>MDKTLVVFTYAPAGLGHIRVANALIEAIPECLPYVSFSPSDTTTETMHRFSSINTFARRLMEFTQSGRAGYLYTKLYTKYLKTHTDDLLSQFIHLVLAQKFKPTKIVIIATHFGHAYQLGELKGQISRSLGAKVSLVVQVTDDSPQDIWYVDTADLIICPSSKTKRALLEFAKKEELSFVPIEVVPYPVSLDFARELAVAKVVNRSHQFDPSKNTPINIIIPVSGAAVGMDFFSHIIHVLHEKSPRFVFHIVCRRAPFTVIFLHKMLHRNYVRLYVSDGYRETVEMYKKVYEENVISAEITKPSEQAFKALLDVNSIGGSYLLLAEPVGRQEYDNIAFLRRHGYIETGSKSTRGWVLPHGSKASAELIWSLYNDGVLKEAFNIFVKKESSDEIGSDGARQFWNAVLGII</sequence>
<accession>A0A2H0XE72</accession>
<reference evidence="2" key="1">
    <citation type="submission" date="2017-09" db="EMBL/GenBank/DDBJ databases">
        <title>Depth-based differentiation of microbial function through sediment-hosted aquifers and enrichment of novel symbionts in the deep terrestrial subsurface.</title>
        <authorList>
            <person name="Probst A.J."/>
            <person name="Ladd B."/>
            <person name="Jarett J.K."/>
            <person name="Geller-Mcgrath D.E."/>
            <person name="Sieber C.M.K."/>
            <person name="Emerson J.B."/>
            <person name="Anantharaman K."/>
            <person name="Thomas B.C."/>
            <person name="Malmstrom R."/>
            <person name="Stieglmeier M."/>
            <person name="Klingl A."/>
            <person name="Woyke T."/>
            <person name="Ryan C.M."/>
            <person name="Banfield J.F."/>
        </authorList>
    </citation>
    <scope>NUCLEOTIDE SEQUENCE [LARGE SCALE GENOMIC DNA]</scope>
</reference>
<dbReference type="Proteomes" id="UP000230340">
    <property type="component" value="Unassembled WGS sequence"/>
</dbReference>
<dbReference type="AlphaFoldDB" id="A0A2H0XE72"/>